<protein>
    <recommendedName>
        <fullName evidence="5">Secreted protein</fullName>
    </recommendedName>
</protein>
<dbReference type="EMBL" id="JARJCM010000814">
    <property type="protein sequence ID" value="KAJ7015867.1"/>
    <property type="molecule type" value="Genomic_DNA"/>
</dbReference>
<name>A0AAD6RZ10_9AGAR</name>
<keyword evidence="1" id="KW-0812">Transmembrane</keyword>
<keyword evidence="1" id="KW-0472">Membrane</keyword>
<evidence type="ECO:0000313" key="4">
    <source>
        <dbReference type="Proteomes" id="UP001218188"/>
    </source>
</evidence>
<evidence type="ECO:0000256" key="2">
    <source>
        <dbReference type="SAM" id="SignalP"/>
    </source>
</evidence>
<feature type="signal peptide" evidence="2">
    <location>
        <begin position="1"/>
        <end position="18"/>
    </location>
</feature>
<proteinExistence type="predicted"/>
<dbReference type="Proteomes" id="UP001218188">
    <property type="component" value="Unassembled WGS sequence"/>
</dbReference>
<organism evidence="3 4">
    <name type="scientific">Mycena alexandri</name>
    <dbReference type="NCBI Taxonomy" id="1745969"/>
    <lineage>
        <taxon>Eukaryota</taxon>
        <taxon>Fungi</taxon>
        <taxon>Dikarya</taxon>
        <taxon>Basidiomycota</taxon>
        <taxon>Agaricomycotina</taxon>
        <taxon>Agaricomycetes</taxon>
        <taxon>Agaricomycetidae</taxon>
        <taxon>Agaricales</taxon>
        <taxon>Marasmiineae</taxon>
        <taxon>Mycenaceae</taxon>
        <taxon>Mycena</taxon>
    </lineage>
</organism>
<sequence length="72" mass="8429">MRAAQAVVALLRIGIVGAEGWVIGGEWGFSARRRRRRRSLWRSRRREGHVRFNFFFSLGLVESYCQRMGMLT</sequence>
<feature type="chain" id="PRO_5042252038" description="Secreted protein" evidence="2">
    <location>
        <begin position="19"/>
        <end position="72"/>
    </location>
</feature>
<keyword evidence="4" id="KW-1185">Reference proteome</keyword>
<evidence type="ECO:0008006" key="5">
    <source>
        <dbReference type="Google" id="ProtNLM"/>
    </source>
</evidence>
<evidence type="ECO:0000313" key="3">
    <source>
        <dbReference type="EMBL" id="KAJ7015867.1"/>
    </source>
</evidence>
<evidence type="ECO:0000256" key="1">
    <source>
        <dbReference type="SAM" id="Phobius"/>
    </source>
</evidence>
<accession>A0AAD6RZ10</accession>
<gene>
    <name evidence="3" type="ORF">C8F04DRAFT_1170922</name>
</gene>
<feature type="transmembrane region" description="Helical" evidence="1">
    <location>
        <begin position="6"/>
        <end position="29"/>
    </location>
</feature>
<keyword evidence="2" id="KW-0732">Signal</keyword>
<dbReference type="AlphaFoldDB" id="A0AAD6RZ10"/>
<reference evidence="3" key="1">
    <citation type="submission" date="2023-03" db="EMBL/GenBank/DDBJ databases">
        <title>Massive genome expansion in bonnet fungi (Mycena s.s.) driven by repeated elements and novel gene families across ecological guilds.</title>
        <authorList>
            <consortium name="Lawrence Berkeley National Laboratory"/>
            <person name="Harder C.B."/>
            <person name="Miyauchi S."/>
            <person name="Viragh M."/>
            <person name="Kuo A."/>
            <person name="Thoen E."/>
            <person name="Andreopoulos B."/>
            <person name="Lu D."/>
            <person name="Skrede I."/>
            <person name="Drula E."/>
            <person name="Henrissat B."/>
            <person name="Morin E."/>
            <person name="Kohler A."/>
            <person name="Barry K."/>
            <person name="LaButti K."/>
            <person name="Morin E."/>
            <person name="Salamov A."/>
            <person name="Lipzen A."/>
            <person name="Mereny Z."/>
            <person name="Hegedus B."/>
            <person name="Baldrian P."/>
            <person name="Stursova M."/>
            <person name="Weitz H."/>
            <person name="Taylor A."/>
            <person name="Grigoriev I.V."/>
            <person name="Nagy L.G."/>
            <person name="Martin F."/>
            <person name="Kauserud H."/>
        </authorList>
    </citation>
    <scope>NUCLEOTIDE SEQUENCE</scope>
    <source>
        <strain evidence="3">CBHHK200</strain>
    </source>
</reference>
<comment type="caution">
    <text evidence="3">The sequence shown here is derived from an EMBL/GenBank/DDBJ whole genome shotgun (WGS) entry which is preliminary data.</text>
</comment>
<keyword evidence="1" id="KW-1133">Transmembrane helix</keyword>